<feature type="compositionally biased region" description="Polar residues" evidence="3">
    <location>
        <begin position="772"/>
        <end position="791"/>
    </location>
</feature>
<sequence>MASSSSAPRRSRRRCHAPTAYLRAFVLLLLVSAGFIGRLPASAAVTGTFAATIRREPIITITSSGDGYQEDAPPAAPPIGGDTNAQGEDDVDPTDIDDGLVFLPRPALPVEMFCVSVYLALAIVAACKALSLPTRFSAYEVKRRHTFQRLMTIFALTRTISFLASGIARDLLNRAALCFFFSLVLFQVLFWIDIANPKISSRSKRIWYAFVISNGVFYALVLGLSVLHVCAMYSNDQWEENSDEQPQTELFTGVLPVFLIASGSLASSLGLVYSTCKMRRRVGRVLKQSGDGQRRRLDERVEAKLHRALRFTNFVMTICSVTFLLRTILYIQRPFSHRGCGDIHDPNICIIVGYTIPEVLPCVLFLILMWEVEPDMQFPSRRRPSFNSGLTSEATPLLYDGQSPLVITTKLQTNGAPGANSMARSSNSPAAAGAIGAARGGYRVSNRRSSPLSSGLGGNVLEQARRRLELASKKEQDAKAGLPAHHAPVLHDARLVSSSGRIRDSNPVAQKKRSTSAYAMTSTQLSESTDAEETTAYAWLSFQCFNLKLPSSAGSASSFLVLHILDADTGGVVVEIGRSEVSTSEDPCFHLMLPVEMREQDLLRISVYSIRNVNSIDDLKSQWLVGDTLIPLVSFMTASKFAFGRATLHALFSPLSRSRSSGEIVVRCEAEVKCASGVADEGRQRITRSFMYFSADDSDEAHGIALKDPNALSTMVRRKSEVASFHYSHAKVLVEEELIESVYTWEIPYQLLQLILSDLLIKLEALKRENSSDNVGESLSSTPVSQISSIGNSNLPPPMSSSPGALSAVPESEAGDHSDSSEEGSHDFDETDEVAVHAAVSELLPEHRRRSIPSIGMLSEMIFQIQDDAMERKKRKWRQDLIVTMEQYISQVEDAILRYGDTNHDGLTFKPSTMKADAKLSFLALNLHQQLMTVGTAVPTSADDVIYGDDSSGARYARLVNTFVGTFLSSPSHKGRGSNNEDHIATIHDLDDENHNHYDGSADSDGESDETPRQGVGAEGEIPVEPVEALRRRVISFDSAENIVNMSASGREVAVTDEQRKLAETIVALGISEKDLHSLQSGNGSDETNSEAGSNDQRYSRSRTSSGQQKPQGIAEWVKRKWREVEETHQAHAESHAKPFQHYRMYGTTTVGAFAAHIYGFKNGGVRQMREELERIHGQLLIEAEKSSSDLTLEALERKYHELKWHIERRLEVAFCQAMSALVTCFQQTLYAHIHDDVQFGAHSMQIRGIDYLEMISQVGFLFSVESLLSTYSNEAGMLGDMEAAVKELSRVLIKLRPVQTPREADFRVSVTSGPLGIVIELPIIVCDPNKYPDRNMHRIPGQDAFTGAVYCPLTSSEQIDRAKRVFRRTISVKSILFSQGMNEMQTVANTVGKDSLQKEINAENVVVLENYFNSLVRWCKKQTRASQSNEHPLDVYMAEDLNRLQLLLDRLKTNVQLSGRSKRMAILSLSSLLARSIGGGRVTCCKSAKDRTAMSITLEEANLLVLSHGLHSDERDLFTSLLRTYGVRRENARKNIGKAQYCFSALQNYMLPHDYKCPPGTGGGSRSFS</sequence>
<name>K3XA43_GLOUD</name>
<feature type="transmembrane region" description="Helical" evidence="4">
    <location>
        <begin position="254"/>
        <end position="274"/>
    </location>
</feature>
<dbReference type="GO" id="GO:0005737">
    <property type="term" value="C:cytoplasm"/>
    <property type="evidence" value="ECO:0007669"/>
    <property type="project" value="TreeGrafter"/>
</dbReference>
<feature type="transmembrane region" description="Helical" evidence="4">
    <location>
        <begin position="174"/>
        <end position="194"/>
    </location>
</feature>
<feature type="region of interest" description="Disordered" evidence="3">
    <location>
        <begin position="990"/>
        <end position="1024"/>
    </location>
</feature>
<dbReference type="InterPro" id="IPR039034">
    <property type="entry name" value="INPP4"/>
</dbReference>
<organism evidence="6 7">
    <name type="scientific">Globisporangium ultimum (strain ATCC 200006 / CBS 805.95 / DAOM BR144)</name>
    <name type="common">Pythium ultimum</name>
    <dbReference type="NCBI Taxonomy" id="431595"/>
    <lineage>
        <taxon>Eukaryota</taxon>
        <taxon>Sar</taxon>
        <taxon>Stramenopiles</taxon>
        <taxon>Oomycota</taxon>
        <taxon>Peronosporomycetes</taxon>
        <taxon>Pythiales</taxon>
        <taxon>Pythiaceae</taxon>
        <taxon>Globisporangium</taxon>
    </lineage>
</organism>
<keyword evidence="4" id="KW-0472">Membrane</keyword>
<keyword evidence="2" id="KW-0443">Lipid metabolism</keyword>
<feature type="domain" description="THH1/TOM1/TOM3" evidence="5">
    <location>
        <begin position="115"/>
        <end position="375"/>
    </location>
</feature>
<evidence type="ECO:0000313" key="6">
    <source>
        <dbReference type="EnsemblProtists" id="PYU1_T014092"/>
    </source>
</evidence>
<protein>
    <recommendedName>
        <fullName evidence="5">THH1/TOM1/TOM3 domain-containing protein</fullName>
    </recommendedName>
</protein>
<dbReference type="PANTHER" id="PTHR12187">
    <property type="entry name" value="AGAP000124-PA"/>
    <property type="match status" value="1"/>
</dbReference>
<dbReference type="Pfam" id="PF06454">
    <property type="entry name" value="THH1_TOM1-3_dom"/>
    <property type="match status" value="1"/>
</dbReference>
<keyword evidence="4" id="KW-0812">Transmembrane</keyword>
<feature type="compositionally biased region" description="Basic and acidic residues" evidence="3">
    <location>
        <begin position="990"/>
        <end position="1000"/>
    </location>
</feature>
<reference evidence="6" key="3">
    <citation type="submission" date="2015-02" db="UniProtKB">
        <authorList>
            <consortium name="EnsemblProtists"/>
        </authorList>
    </citation>
    <scope>IDENTIFICATION</scope>
    <source>
        <strain evidence="6">DAOM BR144</strain>
    </source>
</reference>
<dbReference type="InterPro" id="IPR009457">
    <property type="entry name" value="THH1/TOM1/TOM3_dom"/>
</dbReference>
<keyword evidence="1" id="KW-0378">Hydrolase</keyword>
<dbReference type="EnsemblProtists" id="PYU1_T014092">
    <property type="protein sequence ID" value="PYU1_T014092"/>
    <property type="gene ID" value="PYU1_G014063"/>
</dbReference>
<reference evidence="7" key="2">
    <citation type="submission" date="2010-04" db="EMBL/GenBank/DDBJ databases">
        <authorList>
            <person name="Buell R."/>
            <person name="Hamilton J."/>
            <person name="Hostetler J."/>
        </authorList>
    </citation>
    <scope>NUCLEOTIDE SEQUENCE [LARGE SCALE GENOMIC DNA]</scope>
    <source>
        <strain evidence="7">DAOM:BR144</strain>
    </source>
</reference>
<feature type="transmembrane region" description="Helical" evidence="4">
    <location>
        <begin position="206"/>
        <end position="234"/>
    </location>
</feature>
<evidence type="ECO:0000256" key="3">
    <source>
        <dbReference type="SAM" id="MobiDB-lite"/>
    </source>
</evidence>
<feature type="region of interest" description="Disordered" evidence="3">
    <location>
        <begin position="771"/>
        <end position="829"/>
    </location>
</feature>
<feature type="transmembrane region" description="Helical" evidence="4">
    <location>
        <begin position="351"/>
        <end position="372"/>
    </location>
</feature>
<evidence type="ECO:0000256" key="1">
    <source>
        <dbReference type="ARBA" id="ARBA00022801"/>
    </source>
</evidence>
<evidence type="ECO:0000259" key="5">
    <source>
        <dbReference type="Pfam" id="PF06454"/>
    </source>
</evidence>
<dbReference type="GO" id="GO:0016316">
    <property type="term" value="F:phosphatidylinositol-3,4-bisphosphate 4-phosphatase activity"/>
    <property type="evidence" value="ECO:0007669"/>
    <property type="project" value="InterPro"/>
</dbReference>
<reference evidence="7" key="1">
    <citation type="journal article" date="2010" name="Genome Biol.">
        <title>Genome sequence of the necrotrophic plant pathogen Pythium ultimum reveals original pathogenicity mechanisms and effector repertoire.</title>
        <authorList>
            <person name="Levesque C.A."/>
            <person name="Brouwer H."/>
            <person name="Cano L."/>
            <person name="Hamilton J.P."/>
            <person name="Holt C."/>
            <person name="Huitema E."/>
            <person name="Raffaele S."/>
            <person name="Robideau G.P."/>
            <person name="Thines M."/>
            <person name="Win J."/>
            <person name="Zerillo M.M."/>
            <person name="Beakes G.W."/>
            <person name="Boore J.L."/>
            <person name="Busam D."/>
            <person name="Dumas B."/>
            <person name="Ferriera S."/>
            <person name="Fuerstenberg S.I."/>
            <person name="Gachon C.M."/>
            <person name="Gaulin E."/>
            <person name="Govers F."/>
            <person name="Grenville-Briggs L."/>
            <person name="Horner N."/>
            <person name="Hostetler J."/>
            <person name="Jiang R.H."/>
            <person name="Johnson J."/>
            <person name="Krajaejun T."/>
            <person name="Lin H."/>
            <person name="Meijer H.J."/>
            <person name="Moore B."/>
            <person name="Morris P."/>
            <person name="Phuntmart V."/>
            <person name="Puiu D."/>
            <person name="Shetty J."/>
            <person name="Stajich J.E."/>
            <person name="Tripathy S."/>
            <person name="Wawra S."/>
            <person name="van West P."/>
            <person name="Whitty B.R."/>
            <person name="Coutinho P.M."/>
            <person name="Henrissat B."/>
            <person name="Martin F."/>
            <person name="Thomas P.D."/>
            <person name="Tyler B.M."/>
            <person name="De Vries R.P."/>
            <person name="Kamoun S."/>
            <person name="Yandell M."/>
            <person name="Tisserat N."/>
            <person name="Buell C.R."/>
        </authorList>
    </citation>
    <scope>NUCLEOTIDE SEQUENCE</scope>
    <source>
        <strain evidence="7">DAOM:BR144</strain>
    </source>
</reference>
<dbReference type="PANTHER" id="PTHR12187:SF11">
    <property type="entry name" value="PHOSPHATIDYLINOSITOL-3,4-BISPHOSPHATE 4-PHOSPHATASE"/>
    <property type="match status" value="1"/>
</dbReference>
<feature type="region of interest" description="Disordered" evidence="3">
    <location>
        <begin position="1077"/>
        <end position="1114"/>
    </location>
</feature>
<keyword evidence="7" id="KW-1185">Reference proteome</keyword>
<dbReference type="OMA" id="LMWEVEP"/>
<evidence type="ECO:0000256" key="4">
    <source>
        <dbReference type="SAM" id="Phobius"/>
    </source>
</evidence>
<feature type="transmembrane region" description="Helical" evidence="4">
    <location>
        <begin position="150"/>
        <end position="168"/>
    </location>
</feature>
<feature type="region of interest" description="Disordered" evidence="3">
    <location>
        <begin position="64"/>
        <end position="87"/>
    </location>
</feature>
<keyword evidence="4" id="KW-1133">Transmembrane helix</keyword>
<dbReference type="InParanoid" id="K3XA43"/>
<dbReference type="VEuPathDB" id="FungiDB:PYU1_G014063"/>
<evidence type="ECO:0000256" key="2">
    <source>
        <dbReference type="ARBA" id="ARBA00023098"/>
    </source>
</evidence>
<dbReference type="HOGENOM" id="CLU_247695_0_0_1"/>
<proteinExistence type="predicted"/>
<dbReference type="eggNOG" id="KOG4428">
    <property type="taxonomic scope" value="Eukaryota"/>
</dbReference>
<feature type="compositionally biased region" description="Polar residues" evidence="3">
    <location>
        <begin position="1078"/>
        <end position="1111"/>
    </location>
</feature>
<dbReference type="STRING" id="431595.K3XA43"/>
<dbReference type="EMBL" id="GL376563">
    <property type="status" value="NOT_ANNOTATED_CDS"/>
    <property type="molecule type" value="Genomic_DNA"/>
</dbReference>
<dbReference type="Proteomes" id="UP000019132">
    <property type="component" value="Unassembled WGS sequence"/>
</dbReference>
<evidence type="ECO:0000313" key="7">
    <source>
        <dbReference type="Proteomes" id="UP000019132"/>
    </source>
</evidence>
<accession>K3XA43</accession>
<feature type="transmembrane region" description="Helical" evidence="4">
    <location>
        <begin position="110"/>
        <end position="130"/>
    </location>
</feature>
<feature type="compositionally biased region" description="Basic and acidic residues" evidence="3">
    <location>
        <begin position="814"/>
        <end position="828"/>
    </location>
</feature>